<keyword evidence="2" id="KW-0472">Membrane</keyword>
<evidence type="ECO:0000256" key="2">
    <source>
        <dbReference type="SAM" id="Phobius"/>
    </source>
</evidence>
<dbReference type="GO" id="GO:0016787">
    <property type="term" value="F:hydrolase activity"/>
    <property type="evidence" value="ECO:0007669"/>
    <property type="project" value="UniProtKB-KW"/>
</dbReference>
<name>A0A6J0C3Q3_NEOLC</name>
<feature type="active site" description="Charge relay system" evidence="1">
    <location>
        <position position="238"/>
    </location>
</feature>
<dbReference type="PANTHER" id="PTHR43372:SF2">
    <property type="entry name" value="IP13792P"/>
    <property type="match status" value="1"/>
</dbReference>
<accession>A0A6J0C3Q3</accession>
<sequence length="564" mass="62302">MPYLYNVHSSLASSVLINSASSNSEIRRLSVNRRLTEMLNAVTKRIIRGLLFCLYCLMSPVILYRALGSRKRCSLVRNKLLLLSATDLAKKIREQQITSEEVVTAYITRCRDVNPVINAIVETRYDLAIQEAREADKMIRLGHKSLDEIARDTPLLGIPITVKGSIAVQGMNHAAGRKWPEIPRALCDADAVQRVREAGGIVLLVSNTPELCMCWETYNNVTGMTVNPYDTRRTAGGSSGGEAALLGSAASLLSLSSDIGGSARLPAMFCGIFGHKPTPGFVSTNGHMPGSNDKAWPNFFTLGPMVRYAEDLPLLLKAMCQSSRSKLKLDDKVPLRDIKFFYMEDDCGSGATSSIDRDIKRAIRRLIEHLNSLQGVMVQKAELTDMKYSLEVMAAILLHIDGVESIYSKKSNPQEWKSVTVEILRYLCCMSPHTFPSILYGVLKKVNNATPQTYFKMVEKNAAIKKQFADLLGDNGVLIYPTFVSAAHYPYEIYHKVCNVSYLAIFNSLGLPVTQCPLGFNRNGLPIGVQIVANPGCDHLTLSVAREIERAFGGWQQPTTGEKV</sequence>
<dbReference type="GeneID" id="107225829"/>
<keyword evidence="2" id="KW-0812">Transmembrane</keyword>
<evidence type="ECO:0000256" key="1">
    <source>
        <dbReference type="PIRSR" id="PIRSR001221-1"/>
    </source>
</evidence>
<feature type="active site" description="Acyl-ester intermediate" evidence="1">
    <location>
        <position position="262"/>
    </location>
</feature>
<proteinExistence type="predicted"/>
<dbReference type="GO" id="GO:0012505">
    <property type="term" value="C:endomembrane system"/>
    <property type="evidence" value="ECO:0007669"/>
    <property type="project" value="TreeGrafter"/>
</dbReference>
<keyword evidence="5 6" id="KW-0378">Hydrolase</keyword>
<reference evidence="5 6" key="1">
    <citation type="submission" date="2025-05" db="UniProtKB">
        <authorList>
            <consortium name="RefSeq"/>
        </authorList>
    </citation>
    <scope>IDENTIFICATION</scope>
    <source>
        <tissue evidence="5 6">Thorax and Abdomen</tissue>
    </source>
</reference>
<dbReference type="RefSeq" id="XP_046586660.1">
    <property type="nucleotide sequence ID" value="XM_046730704.1"/>
</dbReference>
<organism evidence="4 5">
    <name type="scientific">Neodiprion lecontei</name>
    <name type="common">Redheaded pine sawfly</name>
    <dbReference type="NCBI Taxonomy" id="441921"/>
    <lineage>
        <taxon>Eukaryota</taxon>
        <taxon>Metazoa</taxon>
        <taxon>Ecdysozoa</taxon>
        <taxon>Arthropoda</taxon>
        <taxon>Hexapoda</taxon>
        <taxon>Insecta</taxon>
        <taxon>Pterygota</taxon>
        <taxon>Neoptera</taxon>
        <taxon>Endopterygota</taxon>
        <taxon>Hymenoptera</taxon>
        <taxon>Tenthredinoidea</taxon>
        <taxon>Diprionidae</taxon>
        <taxon>Diprioninae</taxon>
        <taxon>Neodiprion</taxon>
    </lineage>
</organism>
<dbReference type="Gene3D" id="3.90.1300.10">
    <property type="entry name" value="Amidase signature (AS) domain"/>
    <property type="match status" value="1"/>
</dbReference>
<dbReference type="PANTHER" id="PTHR43372">
    <property type="entry name" value="FATTY-ACID AMIDE HYDROLASE"/>
    <property type="match status" value="1"/>
</dbReference>
<dbReference type="AlphaFoldDB" id="A0A6J0C3Q3"/>
<dbReference type="OrthoDB" id="6428749at2759"/>
<gene>
    <name evidence="5 6" type="primary">LOC107225829</name>
</gene>
<evidence type="ECO:0000313" key="4">
    <source>
        <dbReference type="Proteomes" id="UP000829291"/>
    </source>
</evidence>
<feature type="active site" description="Charge relay system" evidence="1">
    <location>
        <position position="163"/>
    </location>
</feature>
<dbReference type="InterPro" id="IPR023631">
    <property type="entry name" value="Amidase_dom"/>
</dbReference>
<evidence type="ECO:0000259" key="3">
    <source>
        <dbReference type="Pfam" id="PF01425"/>
    </source>
</evidence>
<dbReference type="SUPFAM" id="SSF75304">
    <property type="entry name" value="Amidase signature (AS) enzymes"/>
    <property type="match status" value="1"/>
</dbReference>
<evidence type="ECO:0000313" key="5">
    <source>
        <dbReference type="RefSeq" id="XP_015521906.2"/>
    </source>
</evidence>
<evidence type="ECO:0000313" key="6">
    <source>
        <dbReference type="RefSeq" id="XP_046586660.1"/>
    </source>
</evidence>
<feature type="transmembrane region" description="Helical" evidence="2">
    <location>
        <begin position="46"/>
        <end position="67"/>
    </location>
</feature>
<dbReference type="InterPro" id="IPR052739">
    <property type="entry name" value="FAAH2"/>
</dbReference>
<dbReference type="RefSeq" id="XP_015521906.2">
    <property type="nucleotide sequence ID" value="XM_015666420.2"/>
</dbReference>
<feature type="domain" description="Amidase" evidence="3">
    <location>
        <begin position="101"/>
        <end position="542"/>
    </location>
</feature>
<keyword evidence="4" id="KW-1185">Reference proteome</keyword>
<keyword evidence="2" id="KW-1133">Transmembrane helix</keyword>
<dbReference type="Proteomes" id="UP000829291">
    <property type="component" value="Chromosome 2"/>
</dbReference>
<protein>
    <submittedName>
        <fullName evidence="5 6">Fatty-acid amide hydrolase 2 isoform X1</fullName>
    </submittedName>
</protein>
<dbReference type="InterPro" id="IPR036928">
    <property type="entry name" value="AS_sf"/>
</dbReference>
<dbReference type="Pfam" id="PF01425">
    <property type="entry name" value="Amidase"/>
    <property type="match status" value="1"/>
</dbReference>